<dbReference type="PROSITE" id="PS50994">
    <property type="entry name" value="INTEGRASE"/>
    <property type="match status" value="1"/>
</dbReference>
<reference evidence="3" key="1">
    <citation type="submission" date="2021-03" db="EMBL/GenBank/DDBJ databases">
        <title>Draft genome sequence of rust myrtle Austropuccinia psidii MF-1, a brazilian biotype.</title>
        <authorList>
            <person name="Quecine M.C."/>
            <person name="Pachon D.M.R."/>
            <person name="Bonatelli M.L."/>
            <person name="Correr F.H."/>
            <person name="Franceschini L.M."/>
            <person name="Leite T.F."/>
            <person name="Margarido G.R.A."/>
            <person name="Almeida C.A."/>
            <person name="Ferrarezi J.A."/>
            <person name="Labate C.A."/>
        </authorList>
    </citation>
    <scope>NUCLEOTIDE SEQUENCE</scope>
    <source>
        <strain evidence="3">MF-1</strain>
    </source>
</reference>
<dbReference type="Pfam" id="PF24626">
    <property type="entry name" value="SH3_Tf2-1"/>
    <property type="match status" value="1"/>
</dbReference>
<dbReference type="OrthoDB" id="2273864at2759"/>
<dbReference type="InterPro" id="IPR036397">
    <property type="entry name" value="RNaseH_sf"/>
</dbReference>
<gene>
    <name evidence="3" type="ORF">O181_086878</name>
</gene>
<dbReference type="InterPro" id="IPR050951">
    <property type="entry name" value="Retrovirus_Pol_polyprotein"/>
</dbReference>
<protein>
    <recommendedName>
        <fullName evidence="2">Integrase catalytic domain-containing protein</fullName>
    </recommendedName>
</protein>
<dbReference type="Gene3D" id="3.30.420.10">
    <property type="entry name" value="Ribonuclease H-like superfamily/Ribonuclease H"/>
    <property type="match status" value="1"/>
</dbReference>
<dbReference type="InterPro" id="IPR012337">
    <property type="entry name" value="RNaseH-like_sf"/>
</dbReference>
<keyword evidence="4" id="KW-1185">Reference proteome</keyword>
<keyword evidence="1" id="KW-0694">RNA-binding</keyword>
<dbReference type="PANTHER" id="PTHR37984">
    <property type="entry name" value="PROTEIN CBG26694"/>
    <property type="match status" value="1"/>
</dbReference>
<evidence type="ECO:0000313" key="4">
    <source>
        <dbReference type="Proteomes" id="UP000765509"/>
    </source>
</evidence>
<dbReference type="GO" id="GO:0003723">
    <property type="term" value="F:RNA binding"/>
    <property type="evidence" value="ECO:0007669"/>
    <property type="project" value="UniProtKB-KW"/>
</dbReference>
<dbReference type="SUPFAM" id="SSF53098">
    <property type="entry name" value="Ribonuclease H-like"/>
    <property type="match status" value="1"/>
</dbReference>
<dbReference type="GO" id="GO:0005634">
    <property type="term" value="C:nucleus"/>
    <property type="evidence" value="ECO:0007669"/>
    <property type="project" value="UniProtKB-ARBA"/>
</dbReference>
<accession>A0A9Q3INM3</accession>
<dbReference type="PANTHER" id="PTHR37984:SF5">
    <property type="entry name" value="PROTEIN NYNRIN-LIKE"/>
    <property type="match status" value="1"/>
</dbReference>
<evidence type="ECO:0000313" key="3">
    <source>
        <dbReference type="EMBL" id="MBW0547163.1"/>
    </source>
</evidence>
<comment type="caution">
    <text evidence="3">The sequence shown here is derived from an EMBL/GenBank/DDBJ whole genome shotgun (WGS) entry which is preliminary data.</text>
</comment>
<evidence type="ECO:0000259" key="2">
    <source>
        <dbReference type="PROSITE" id="PS50994"/>
    </source>
</evidence>
<dbReference type="AlphaFoldDB" id="A0A9Q3INM3"/>
<proteinExistence type="predicted"/>
<dbReference type="Proteomes" id="UP000765509">
    <property type="component" value="Unassembled WGS sequence"/>
</dbReference>
<evidence type="ECO:0000256" key="1">
    <source>
        <dbReference type="ARBA" id="ARBA00022884"/>
    </source>
</evidence>
<dbReference type="InterPro" id="IPR056924">
    <property type="entry name" value="SH3_Tf2-1"/>
</dbReference>
<dbReference type="EMBL" id="AVOT02052224">
    <property type="protein sequence ID" value="MBW0547163.1"/>
    <property type="molecule type" value="Genomic_DNA"/>
</dbReference>
<dbReference type="InterPro" id="IPR001584">
    <property type="entry name" value="Integrase_cat-core"/>
</dbReference>
<organism evidence="3 4">
    <name type="scientific">Austropuccinia psidii MF-1</name>
    <dbReference type="NCBI Taxonomy" id="1389203"/>
    <lineage>
        <taxon>Eukaryota</taxon>
        <taxon>Fungi</taxon>
        <taxon>Dikarya</taxon>
        <taxon>Basidiomycota</taxon>
        <taxon>Pucciniomycotina</taxon>
        <taxon>Pucciniomycetes</taxon>
        <taxon>Pucciniales</taxon>
        <taxon>Sphaerophragmiaceae</taxon>
        <taxon>Austropuccinia</taxon>
    </lineage>
</organism>
<feature type="domain" description="Integrase catalytic" evidence="2">
    <location>
        <begin position="3"/>
        <end position="176"/>
    </location>
</feature>
<name>A0A9Q3INM3_9BASI</name>
<dbReference type="GO" id="GO:0015074">
    <property type="term" value="P:DNA integration"/>
    <property type="evidence" value="ECO:0007669"/>
    <property type="project" value="InterPro"/>
</dbReference>
<sequence>MIQIQEPKSSWEIVHIDWATALPPGGDRSYNTCLLLVDRYRKTPMFLPCHKDDTAMDTAIMIWNNVISHTGLFQNIISDRDPKFTSELWTNLHNLFGTKLSFSTAYHPQTDGIAERMIQTLEDMIRSFYAYGLEFKYYDDFTHDWCTLIPALELQYKTSIHSSTGKTPAILERGWNPRLPYDTLKKDLVDIQPTESSFKLMLDKARHHACMQDSFKYAKERWDKSHKPPDFKIGDFVLVSTLNLKNIKGPKELKDPFEGPFMIKALHGPNAVQLELTGELMNRHPTFPVSLIELYSSSDKELFPLRNKPPLGVPPLEEGEEKKIVKFLKERRTKNKKERGYLVRYRNPTQEYEWLLEKDIKNSDKIL</sequence>